<keyword evidence="2" id="KW-1185">Reference proteome</keyword>
<dbReference type="EMBL" id="CP002049">
    <property type="protein sequence ID" value="ADI15445.1"/>
    <property type="molecule type" value="Genomic_DNA"/>
</dbReference>
<organism evidence="1 2">
    <name type="scientific">Truepera radiovictrix (strain DSM 17093 / CIP 108686 / LMG 22925 / RQ-24)</name>
    <dbReference type="NCBI Taxonomy" id="649638"/>
    <lineage>
        <taxon>Bacteria</taxon>
        <taxon>Thermotogati</taxon>
        <taxon>Deinococcota</taxon>
        <taxon>Deinococci</taxon>
        <taxon>Trueperales</taxon>
        <taxon>Trueperaceae</taxon>
        <taxon>Truepera</taxon>
    </lineage>
</organism>
<dbReference type="Proteomes" id="UP000000379">
    <property type="component" value="Chromosome"/>
</dbReference>
<proteinExistence type="predicted"/>
<dbReference type="AlphaFoldDB" id="D7CSM5"/>
<dbReference type="KEGG" id="tra:Trad_2335"/>
<accession>D7CSM5</accession>
<name>D7CSM5_TRURR</name>
<gene>
    <name evidence="1" type="ordered locus">Trad_2335</name>
</gene>
<sequence length="77" mass="8304">MILFYECAGPEARGRLEALQTRLAEGEGYVAGTLLQSADQPELYLLTSTWRANGAPQAAPEGVKVWRFRPVAPEGGA</sequence>
<evidence type="ECO:0000313" key="1">
    <source>
        <dbReference type="EMBL" id="ADI15445.1"/>
    </source>
</evidence>
<evidence type="ECO:0000313" key="2">
    <source>
        <dbReference type="Proteomes" id="UP000000379"/>
    </source>
</evidence>
<reference evidence="2" key="1">
    <citation type="submission" date="2010-05" db="EMBL/GenBank/DDBJ databases">
        <title>The complete genome of Truepera radiovictris DSM 17093.</title>
        <authorList>
            <consortium name="US DOE Joint Genome Institute (JGI-PGF)"/>
            <person name="Lucas S."/>
            <person name="Copeland A."/>
            <person name="Lapidus A."/>
            <person name="Glavina del Rio T."/>
            <person name="Dalin E."/>
            <person name="Tice H."/>
            <person name="Bruce D."/>
            <person name="Goodwin L."/>
            <person name="Pitluck S."/>
            <person name="Kyrpides N."/>
            <person name="Mavromatis K."/>
            <person name="Ovchinnikova G."/>
            <person name="Munk A.C."/>
            <person name="Detter J.C."/>
            <person name="Han C."/>
            <person name="Tapia R."/>
            <person name="Land M."/>
            <person name="Hauser L."/>
            <person name="Markowitz V."/>
            <person name="Cheng J.-F."/>
            <person name="Hugenholtz P."/>
            <person name="Woyke T."/>
            <person name="Wu D."/>
            <person name="Tindall B."/>
            <person name="Pomrenke H.G."/>
            <person name="Brambilla E."/>
            <person name="Klenk H.-P."/>
            <person name="Eisen J.A."/>
        </authorList>
    </citation>
    <scope>NUCLEOTIDE SEQUENCE [LARGE SCALE GENOMIC DNA]</scope>
    <source>
        <strain evidence="2">DSM 17093 / CIP 108686 / LMG 22925 / RQ-24</strain>
    </source>
</reference>
<reference evidence="1 2" key="2">
    <citation type="journal article" date="2011" name="Stand. Genomic Sci.">
        <title>Complete genome sequence of Truepera radiovictrix type strain (RQ-24).</title>
        <authorList>
            <person name="Ivanova N."/>
            <person name="Rohde C."/>
            <person name="Munk C."/>
            <person name="Nolan M."/>
            <person name="Lucas S."/>
            <person name="Del Rio T.G."/>
            <person name="Tice H."/>
            <person name="Deshpande S."/>
            <person name="Cheng J.F."/>
            <person name="Tapia R."/>
            <person name="Han C."/>
            <person name="Goodwin L."/>
            <person name="Pitluck S."/>
            <person name="Liolios K."/>
            <person name="Mavromatis K."/>
            <person name="Mikhailova N."/>
            <person name="Pati A."/>
            <person name="Chen A."/>
            <person name="Palaniappan K."/>
            <person name="Land M."/>
            <person name="Hauser L."/>
            <person name="Chang Y.J."/>
            <person name="Jeffries C.D."/>
            <person name="Brambilla E."/>
            <person name="Rohde M."/>
            <person name="Goker M."/>
            <person name="Tindall B.J."/>
            <person name="Woyke T."/>
            <person name="Bristow J."/>
            <person name="Eisen J.A."/>
            <person name="Markowitz V."/>
            <person name="Hugenholtz P."/>
            <person name="Kyrpides N.C."/>
            <person name="Klenk H.P."/>
            <person name="Lapidus A."/>
        </authorList>
    </citation>
    <scope>NUCLEOTIDE SEQUENCE [LARGE SCALE GENOMIC DNA]</scope>
    <source>
        <strain evidence="2">DSM 17093 / CIP 108686 / LMG 22925 / RQ-24</strain>
    </source>
</reference>
<dbReference type="HOGENOM" id="CLU_187495_0_0_0"/>
<protein>
    <recommendedName>
        <fullName evidence="3">Antibiotic biosynthesis monooxygenase</fullName>
    </recommendedName>
</protein>
<evidence type="ECO:0008006" key="3">
    <source>
        <dbReference type="Google" id="ProtNLM"/>
    </source>
</evidence>
<dbReference type="STRING" id="649638.Trad_2335"/>